<dbReference type="STRING" id="582899.Hden_3058"/>
<dbReference type="EMBL" id="CP002083">
    <property type="protein sequence ID" value="ADJ24853.1"/>
    <property type="molecule type" value="Genomic_DNA"/>
</dbReference>
<dbReference type="OrthoDB" id="7933182at2"/>
<sequence length="138" mass="15366">MASQTKKLGRIADVFHDLETVERVRVSDLTQEIASLRAAQDDIFRSLESPSPVNGLFTALLSSRVGRLERRIQQLSREHEIALKRYAEAAARGRSADRLLAEAKGEEARKREQAELEALLEFQEAVGAQGRGKSPRPS</sequence>
<accession>D8JVJ9</accession>
<dbReference type="Proteomes" id="UP000002033">
    <property type="component" value="Chromosome"/>
</dbReference>
<evidence type="ECO:0000313" key="3">
    <source>
        <dbReference type="Proteomes" id="UP000002033"/>
    </source>
</evidence>
<evidence type="ECO:0008006" key="4">
    <source>
        <dbReference type="Google" id="ProtNLM"/>
    </source>
</evidence>
<name>D8JVJ9_HYPDA</name>
<proteinExistence type="predicted"/>
<dbReference type="RefSeq" id="WP_013217012.1">
    <property type="nucleotide sequence ID" value="NC_014313.1"/>
</dbReference>
<dbReference type="AlphaFoldDB" id="D8JVJ9"/>
<reference evidence="3" key="1">
    <citation type="journal article" date="2011" name="J. Bacteriol.">
        <title>Genome sequences of eight morphologically diverse alphaproteobacteria.</title>
        <authorList>
            <consortium name="US DOE Joint Genome Institute"/>
            <person name="Brown P.J."/>
            <person name="Kysela D.T."/>
            <person name="Buechlein A."/>
            <person name="Hemmerich C."/>
            <person name="Brun Y.V."/>
        </authorList>
    </citation>
    <scope>NUCLEOTIDE SEQUENCE [LARGE SCALE GENOMIC DNA]</scope>
    <source>
        <strain evidence="3">ATCC 51888 / DSM 1869 / NCIB 11706 / TK 0415</strain>
    </source>
</reference>
<evidence type="ECO:0000313" key="2">
    <source>
        <dbReference type="EMBL" id="ADJ24853.1"/>
    </source>
</evidence>
<evidence type="ECO:0000256" key="1">
    <source>
        <dbReference type="SAM" id="Coils"/>
    </source>
</evidence>
<organism evidence="2 3">
    <name type="scientific">Hyphomicrobium denitrificans (strain ATCC 51888 / DSM 1869 / NCIMB 11706 / TK 0415)</name>
    <dbReference type="NCBI Taxonomy" id="582899"/>
    <lineage>
        <taxon>Bacteria</taxon>
        <taxon>Pseudomonadati</taxon>
        <taxon>Pseudomonadota</taxon>
        <taxon>Alphaproteobacteria</taxon>
        <taxon>Hyphomicrobiales</taxon>
        <taxon>Hyphomicrobiaceae</taxon>
        <taxon>Hyphomicrobium</taxon>
    </lineage>
</organism>
<gene>
    <name evidence="2" type="ordered locus">Hden_3058</name>
</gene>
<keyword evidence="1" id="KW-0175">Coiled coil</keyword>
<keyword evidence="3" id="KW-1185">Reference proteome</keyword>
<feature type="coiled-coil region" evidence="1">
    <location>
        <begin position="58"/>
        <end position="92"/>
    </location>
</feature>
<dbReference type="HOGENOM" id="CLU_1852481_0_0_5"/>
<protein>
    <recommendedName>
        <fullName evidence="4">Flagellar FliJ protein</fullName>
    </recommendedName>
</protein>
<dbReference type="KEGG" id="hdn:Hden_3058"/>